<dbReference type="InterPro" id="IPR020841">
    <property type="entry name" value="PKS_Beta-ketoAc_synthase_dom"/>
</dbReference>
<feature type="active site" description="Proton acceptor; for dehydratase activity" evidence="5">
    <location>
        <position position="1044"/>
    </location>
</feature>
<reference evidence="10 11" key="2">
    <citation type="submission" date="2015-05" db="EMBL/GenBank/DDBJ databases">
        <authorList>
            <person name="Morales-Cruz A."/>
            <person name="Amrine K.C."/>
            <person name="Cantu D."/>
        </authorList>
    </citation>
    <scope>NUCLEOTIDE SEQUENCE [LARGE SCALE GENOMIC DNA]</scope>
    <source>
        <strain evidence="10">UCRPC4</strain>
    </source>
</reference>
<feature type="domain" description="Carrier" evidence="7">
    <location>
        <begin position="2197"/>
        <end position="2275"/>
    </location>
</feature>
<dbReference type="InterPro" id="IPR011032">
    <property type="entry name" value="GroES-like_sf"/>
</dbReference>
<dbReference type="PROSITE" id="PS50075">
    <property type="entry name" value="CARRIER"/>
    <property type="match status" value="1"/>
</dbReference>
<evidence type="ECO:0000259" key="7">
    <source>
        <dbReference type="PROSITE" id="PS50075"/>
    </source>
</evidence>
<dbReference type="InterPro" id="IPR036736">
    <property type="entry name" value="ACP-like_sf"/>
</dbReference>
<dbReference type="InterPro" id="IPR016035">
    <property type="entry name" value="Acyl_Trfase/lysoPLipase"/>
</dbReference>
<feature type="active site" description="Proton donor; for dehydratase activity" evidence="5">
    <location>
        <position position="1241"/>
    </location>
</feature>
<dbReference type="SUPFAM" id="SSF53901">
    <property type="entry name" value="Thiolase-like"/>
    <property type="match status" value="1"/>
</dbReference>
<dbReference type="SMART" id="SM00829">
    <property type="entry name" value="PKS_ER"/>
    <property type="match status" value="1"/>
</dbReference>
<evidence type="ECO:0000256" key="3">
    <source>
        <dbReference type="ARBA" id="ARBA00022679"/>
    </source>
</evidence>
<organism evidence="10 11">
    <name type="scientific">Phaeomoniella chlamydospora</name>
    <name type="common">Phaeoacremonium chlamydosporum</name>
    <dbReference type="NCBI Taxonomy" id="158046"/>
    <lineage>
        <taxon>Eukaryota</taxon>
        <taxon>Fungi</taxon>
        <taxon>Dikarya</taxon>
        <taxon>Ascomycota</taxon>
        <taxon>Pezizomycotina</taxon>
        <taxon>Eurotiomycetes</taxon>
        <taxon>Chaetothyriomycetidae</taxon>
        <taxon>Phaeomoniellales</taxon>
        <taxon>Phaeomoniellaceae</taxon>
        <taxon>Phaeomoniella</taxon>
    </lineage>
</organism>
<dbReference type="GO" id="GO:1901336">
    <property type="term" value="P:lactone biosynthetic process"/>
    <property type="evidence" value="ECO:0007669"/>
    <property type="project" value="UniProtKB-ARBA"/>
</dbReference>
<dbReference type="SUPFAM" id="SSF50129">
    <property type="entry name" value="GroES-like"/>
    <property type="match status" value="1"/>
</dbReference>
<dbReference type="Gene3D" id="3.40.47.10">
    <property type="match status" value="1"/>
</dbReference>
<dbReference type="PROSITE" id="PS52004">
    <property type="entry name" value="KS3_2"/>
    <property type="match status" value="1"/>
</dbReference>
<dbReference type="Pfam" id="PF16197">
    <property type="entry name" value="KAsynt_C_assoc"/>
    <property type="match status" value="1"/>
</dbReference>
<keyword evidence="4" id="KW-0511">Multifunctional enzyme</keyword>
<dbReference type="InterPro" id="IPR014031">
    <property type="entry name" value="Ketoacyl_synth_C"/>
</dbReference>
<dbReference type="InterPro" id="IPR057326">
    <property type="entry name" value="KR_dom"/>
</dbReference>
<proteinExistence type="predicted"/>
<dbReference type="Gene3D" id="3.40.50.720">
    <property type="entry name" value="NAD(P)-binding Rossmann-like Domain"/>
    <property type="match status" value="1"/>
</dbReference>
<feature type="domain" description="PKS/mFAS DH" evidence="9">
    <location>
        <begin position="1012"/>
        <end position="1333"/>
    </location>
</feature>
<feature type="compositionally biased region" description="Polar residues" evidence="6">
    <location>
        <begin position="77"/>
        <end position="97"/>
    </location>
</feature>
<dbReference type="SUPFAM" id="SSF52151">
    <property type="entry name" value="FabD/lysophospholipase-like"/>
    <property type="match status" value="1"/>
</dbReference>
<dbReference type="SMART" id="SM00823">
    <property type="entry name" value="PKS_PP"/>
    <property type="match status" value="1"/>
</dbReference>
<name>A0A0G2ECU8_PHACM</name>
<dbReference type="SMART" id="SM00822">
    <property type="entry name" value="PKS_KR"/>
    <property type="match status" value="1"/>
</dbReference>
<dbReference type="Pfam" id="PF13602">
    <property type="entry name" value="ADH_zinc_N_2"/>
    <property type="match status" value="1"/>
</dbReference>
<dbReference type="Pfam" id="PF00550">
    <property type="entry name" value="PP-binding"/>
    <property type="match status" value="1"/>
</dbReference>
<dbReference type="InterPro" id="IPR001227">
    <property type="entry name" value="Ac_transferase_dom_sf"/>
</dbReference>
<dbReference type="InterPro" id="IPR009081">
    <property type="entry name" value="PP-bd_ACP"/>
</dbReference>
<evidence type="ECO:0000256" key="4">
    <source>
        <dbReference type="ARBA" id="ARBA00023268"/>
    </source>
</evidence>
<evidence type="ECO:0000256" key="2">
    <source>
        <dbReference type="ARBA" id="ARBA00022553"/>
    </source>
</evidence>
<dbReference type="PROSITE" id="PS52019">
    <property type="entry name" value="PKS_MFAS_DH"/>
    <property type="match status" value="1"/>
</dbReference>
<dbReference type="InterPro" id="IPR013154">
    <property type="entry name" value="ADH-like_N"/>
</dbReference>
<dbReference type="InterPro" id="IPR042104">
    <property type="entry name" value="PKS_dehydratase_sf"/>
</dbReference>
<dbReference type="InterPro" id="IPR016036">
    <property type="entry name" value="Malonyl_transacylase_ACP-bd"/>
</dbReference>
<dbReference type="SUPFAM" id="SSF51735">
    <property type="entry name" value="NAD(P)-binding Rossmann-fold domains"/>
    <property type="match status" value="2"/>
</dbReference>
<dbReference type="Pfam" id="PF08659">
    <property type="entry name" value="KR"/>
    <property type="match status" value="1"/>
</dbReference>
<dbReference type="CDD" id="cd00833">
    <property type="entry name" value="PKS"/>
    <property type="match status" value="1"/>
</dbReference>
<evidence type="ECO:0000259" key="9">
    <source>
        <dbReference type="PROSITE" id="PS52019"/>
    </source>
</evidence>
<dbReference type="Pfam" id="PF00109">
    <property type="entry name" value="ketoacyl-synt"/>
    <property type="match status" value="1"/>
</dbReference>
<dbReference type="Gene3D" id="3.90.180.10">
    <property type="entry name" value="Medium-chain alcohol dehydrogenases, catalytic domain"/>
    <property type="match status" value="1"/>
</dbReference>
<feature type="compositionally biased region" description="Polar residues" evidence="6">
    <location>
        <begin position="44"/>
        <end position="68"/>
    </location>
</feature>
<accession>A0A0G2ECU8</accession>
<dbReference type="GO" id="GO:0016491">
    <property type="term" value="F:oxidoreductase activity"/>
    <property type="evidence" value="ECO:0007669"/>
    <property type="project" value="InterPro"/>
</dbReference>
<evidence type="ECO:0000256" key="5">
    <source>
        <dbReference type="PROSITE-ProRule" id="PRU01363"/>
    </source>
</evidence>
<dbReference type="Pfam" id="PF21089">
    <property type="entry name" value="PKS_DH_N"/>
    <property type="match status" value="1"/>
</dbReference>
<keyword evidence="11" id="KW-1185">Reference proteome</keyword>
<dbReference type="EMBL" id="LCWF01000100">
    <property type="protein sequence ID" value="KKY20096.1"/>
    <property type="molecule type" value="Genomic_DNA"/>
</dbReference>
<dbReference type="InterPro" id="IPR036291">
    <property type="entry name" value="NAD(P)-bd_dom_sf"/>
</dbReference>
<evidence type="ECO:0000313" key="10">
    <source>
        <dbReference type="EMBL" id="KKY20096.1"/>
    </source>
</evidence>
<dbReference type="GO" id="GO:0006633">
    <property type="term" value="P:fatty acid biosynthetic process"/>
    <property type="evidence" value="ECO:0007669"/>
    <property type="project" value="TreeGrafter"/>
</dbReference>
<feature type="compositionally biased region" description="Polar residues" evidence="6">
    <location>
        <begin position="1371"/>
        <end position="1380"/>
    </location>
</feature>
<dbReference type="Pfam" id="PF02801">
    <property type="entry name" value="Ketoacyl-synt_C"/>
    <property type="match status" value="1"/>
</dbReference>
<reference evidence="10 11" key="1">
    <citation type="submission" date="2015-05" db="EMBL/GenBank/DDBJ databases">
        <title>Distinctive expansion of gene families associated with plant cell wall degradation and secondary metabolism in the genomes of grapevine trunk pathogens.</title>
        <authorList>
            <person name="Lawrence D.P."/>
            <person name="Travadon R."/>
            <person name="Rolshausen P.E."/>
            <person name="Baumgartner K."/>
        </authorList>
    </citation>
    <scope>NUCLEOTIDE SEQUENCE [LARGE SCALE GENOMIC DNA]</scope>
    <source>
        <strain evidence="10">UCRPC4</strain>
    </source>
</reference>
<feature type="domain" description="Ketosynthase family 3 (KS3)" evidence="8">
    <location>
        <begin position="97"/>
        <end position="522"/>
    </location>
</feature>
<keyword evidence="1" id="KW-0596">Phosphopantetheine</keyword>
<dbReference type="Proteomes" id="UP000053317">
    <property type="component" value="Unassembled WGS sequence"/>
</dbReference>
<dbReference type="SMART" id="SM00827">
    <property type="entry name" value="PKS_AT"/>
    <property type="match status" value="1"/>
</dbReference>
<dbReference type="Gene3D" id="3.40.366.10">
    <property type="entry name" value="Malonyl-Coenzyme A Acyl Carrier Protein, domain 2"/>
    <property type="match status" value="1"/>
</dbReference>
<dbReference type="SUPFAM" id="SSF55048">
    <property type="entry name" value="Probable ACP-binding domain of malonyl-CoA ACP transacylase"/>
    <property type="match status" value="1"/>
</dbReference>
<feature type="region of interest" description="Disordered" evidence="6">
    <location>
        <begin position="1353"/>
        <end position="1380"/>
    </location>
</feature>
<dbReference type="InterPro" id="IPR049552">
    <property type="entry name" value="PKS_DH_N"/>
</dbReference>
<dbReference type="OrthoDB" id="329835at2759"/>
<gene>
    <name evidence="10" type="ORF">UCRPC4_g04230</name>
</gene>
<dbReference type="InterPro" id="IPR049900">
    <property type="entry name" value="PKS_mFAS_DH"/>
</dbReference>
<evidence type="ECO:0000256" key="6">
    <source>
        <dbReference type="SAM" id="MobiDB-lite"/>
    </source>
</evidence>
<comment type="caution">
    <text evidence="10">The sequence shown here is derived from an EMBL/GenBank/DDBJ whole genome shotgun (WGS) entry which is preliminary data.</text>
</comment>
<dbReference type="CDD" id="cd05195">
    <property type="entry name" value="enoyl_red"/>
    <property type="match status" value="1"/>
</dbReference>
<dbReference type="Gene3D" id="1.10.1200.10">
    <property type="entry name" value="ACP-like"/>
    <property type="match status" value="1"/>
</dbReference>
<protein>
    <submittedName>
        <fullName evidence="10">Putative polyketide synthase</fullName>
    </submittedName>
</protein>
<dbReference type="InterPro" id="IPR013968">
    <property type="entry name" value="PKS_KR"/>
</dbReference>
<dbReference type="PROSITE" id="PS00012">
    <property type="entry name" value="PHOSPHOPANTETHEINE"/>
    <property type="match status" value="1"/>
</dbReference>
<keyword evidence="2" id="KW-0597">Phosphoprotein</keyword>
<feature type="region of interest" description="C-terminal hotdog fold" evidence="5">
    <location>
        <begin position="1176"/>
        <end position="1333"/>
    </location>
</feature>
<dbReference type="Pfam" id="PF00698">
    <property type="entry name" value="Acyl_transf_1"/>
    <property type="match status" value="1"/>
</dbReference>
<dbReference type="Gene3D" id="3.30.70.3290">
    <property type="match status" value="1"/>
</dbReference>
<dbReference type="PANTHER" id="PTHR43775">
    <property type="entry name" value="FATTY ACID SYNTHASE"/>
    <property type="match status" value="1"/>
</dbReference>
<keyword evidence="3" id="KW-0808">Transferase</keyword>
<dbReference type="GO" id="GO:0031177">
    <property type="term" value="F:phosphopantetheine binding"/>
    <property type="evidence" value="ECO:0007669"/>
    <property type="project" value="InterPro"/>
</dbReference>
<dbReference type="InterPro" id="IPR020806">
    <property type="entry name" value="PKS_PP-bd"/>
</dbReference>
<dbReference type="SMART" id="SM00826">
    <property type="entry name" value="PKS_DH"/>
    <property type="match status" value="1"/>
</dbReference>
<dbReference type="InterPro" id="IPR020843">
    <property type="entry name" value="ER"/>
</dbReference>
<dbReference type="InterPro" id="IPR020807">
    <property type="entry name" value="PKS_DH"/>
</dbReference>
<evidence type="ECO:0000313" key="11">
    <source>
        <dbReference type="Proteomes" id="UP000053317"/>
    </source>
</evidence>
<dbReference type="Pfam" id="PF14765">
    <property type="entry name" value="PS-DH"/>
    <property type="match status" value="1"/>
</dbReference>
<dbReference type="GO" id="GO:0004312">
    <property type="term" value="F:fatty acid synthase activity"/>
    <property type="evidence" value="ECO:0007669"/>
    <property type="project" value="TreeGrafter"/>
</dbReference>
<dbReference type="InterPro" id="IPR049551">
    <property type="entry name" value="PKS_DH_C"/>
</dbReference>
<dbReference type="InterPro" id="IPR014030">
    <property type="entry name" value="Ketoacyl_synth_N"/>
</dbReference>
<dbReference type="Gene3D" id="3.10.129.110">
    <property type="entry name" value="Polyketide synthase dehydratase"/>
    <property type="match status" value="1"/>
</dbReference>
<dbReference type="InterPro" id="IPR032821">
    <property type="entry name" value="PKS_assoc"/>
</dbReference>
<dbReference type="InterPro" id="IPR016039">
    <property type="entry name" value="Thiolase-like"/>
</dbReference>
<dbReference type="SMART" id="SM00825">
    <property type="entry name" value="PKS_KS"/>
    <property type="match status" value="1"/>
</dbReference>
<dbReference type="InterPro" id="IPR050091">
    <property type="entry name" value="PKS_NRPS_Biosynth_Enz"/>
</dbReference>
<dbReference type="FunFam" id="3.40.366.10:FF:000002">
    <property type="entry name" value="Probable polyketide synthase 2"/>
    <property type="match status" value="1"/>
</dbReference>
<evidence type="ECO:0000256" key="1">
    <source>
        <dbReference type="ARBA" id="ARBA00022450"/>
    </source>
</evidence>
<evidence type="ECO:0000259" key="8">
    <source>
        <dbReference type="PROSITE" id="PS52004"/>
    </source>
</evidence>
<sequence>MPSFDFTVETQGHLPVGKGGHFTKANADPLDNNGFVDGPEAQPNGVTSANGSSTNGLHADSNGYSNGASIPIDDPATHTNGTSNGVTSNGHPATTKPQPIAVIGYSCRLSGDVTTPDDLWELCTRARSGWSKIPSDRFSFDAFHHPNPSKMGAFNPTGGYFLQEDLGRFDAPFFNLTAQEAISMDPQQRLLLECSFEAFESAGIPKEFLAGRKMGVFVGGNFADYELNNVRDVETIPMYQATGCAPALQSNRISYYFDLRGPSFTVDTACSGSLVALHQAVQSLRSGESTEALVAGCKLNILPDLFVSMSMSQLFNDAGKTFAFDERATSGFARGEGAGCVILKPLDAALRDRDAIRAVIANTGVSQDGRTQGITQPSGDAQRDLIRDVYRNAGLDPADCGFAEMHGTGTKVGDPIEASAVHQALGSGRSPRNPLYIGSVKSNVGHLEGASGVISIIKASMMLEKELMLPNTNFEKANANIPLKDWNMKVLTSSRPWPRNKKYISVSNYGFGGTNAHAVLEKPPLAARMIPEKPKDVGASDDPKRKLFIISANDKESLQTRMKDLGVYFEQRPEAFEKMLCGNVAHTLGSKRSNLAYRMALSATSLDDLGIRLAQAKVNSTRVLGAPTIAFVFTGQGAQWAQMGTQLINEYPIFASTLEKADKHLKNLGASFSLVEELQKDAKTSRVNSADISQPACTAVQVALTNLLESWGIRPTAVVGHSSGEISAAYASGVYNMYDAMALAYHRGQMTLRLKERFPTLKGTMLAVGAGPDTVSPYLKTLKDGYATIACVNSPSSVTVSGDVPAILELQKVLEEKQLFNRKLMVDMAYHSDHMKRVAEEYLATIDSIKPRKSSTATFYSTVFGRVAETYELDASYWVANLTSPVVFPDGLSKLCSSEARPSILVELGPHPALKGPIKDTLKTLGSAASKIAYVPTIARNADAVESILDTAAAVYMKGANLNMNAVNFPKTGARYNSFLTDMPRYPWQHSTKYWHESRIADKHLKRAGGRNDVLGVLANYSNDLEPTWRNIVRLDDLPWLRHHAMQGMTVFPLAGYIVMAIEAAQQRAQFRGVNFSKFVLREVVVGSALVLNDGIDTETTFSLRPYTEGTRGYSDHWDEFRICSWNSKRGWSEHCRGLVGVRGTQEDRGASISRLAECETNHFRSLKARIEASSQQNIDSKRMYDNLQQIGVGYGPTFQGLENCLSDSHHCFGDILVTDTKALVPKTFEHSLIAHPAFLDIFLHTLWPILGAGRNDLDTLYMPTMLKHATINRVLVNQAGEQLKGYCTGNPSMPTPEPTTFNLFATSSSDSVEPLITYEGLVMTPIRDPGAGQSAEARKLCYKLDWQPLISDEDQSNGQADSNGRLEPNGHTNGNGESTSNVALDIVIAQFGELDSISGQLATSIETTLGATSAVGTLGDVDCAQKNVIVLETGANTLKNVTPDMFEVIKKTLLTADNVLWVYKSDNPDSQMSVGLTRTVRSETLAKIATLGIDAEDMASPITPIMHALDALWPTDGREPCKDTEFISSKSKLLVQRAAEDQEMNSFVHHETHSSAIFKQPYGQAGRRLKIQVGNPGALDTLHFVDDNAGALGDDEVEIEVKATGMNFKDIVVSMGQLAQPYIGVECSGIISSVGKNVTDVHIGQRVMAMSEGAYSTYARCLSTSVYPIPEDMSFEEASTVPVVFCTAYYGLFDLGHLAEGERVLIHAGAGGVGQAAINLAKMAGAEIYTTVGSQEKKSFLMKEYNIPEERIFYSRDTSFAASIKRVTNNEGIDVVLNSLAGDVLRETWDCMAPFGRFIEIGKADITKNSRLDMNKFEYNVTFASVDLTKVASYKPKLMKRILSDICGLMDKRTIKPVTPITTFRISEVEAAFRQLQSGKSIGKLVVVPHDNDQVNAVAPKTPSDLLSEDASYILIGGTGGLGRSMAKWMSSKGARNIVLVSRSASVNDKVKALMDELAPSGTNIVVKTCDVSNPESVEKLVKEDMKDMPPVRGVIHGAMVLKDMLFENMTHEDFISVTTSKVDGAWNLHNTLSSSPLDFFITLSSVAGVIGNRGQAAYSAANVFLDGFMSWRRSQGLPGTSIDLTAVSNVGYLAETGSGRQEEILKNIGSETIDESEVLSLLAASLTQILKHTQCVTGLAIPDPAATLDSNFWIHDPRFTSLLESAQSLLSTTSSSFTSTIPLPQLLRTTPTHATATPLIYTSLLAKLSSVLGLPIEDLDNPSNSISGLGLDSLVAIEIRNWIARETEANVQVLELLSCGSIGGLAELIAGKSRLLSGKPKE</sequence>
<feature type="region of interest" description="Disordered" evidence="6">
    <location>
        <begin position="1"/>
        <end position="97"/>
    </location>
</feature>
<feature type="region of interest" description="N-terminal hotdog fold" evidence="5">
    <location>
        <begin position="1012"/>
        <end position="1147"/>
    </location>
</feature>
<dbReference type="FunFam" id="3.40.50.720:FF:000209">
    <property type="entry name" value="Polyketide synthase Pks12"/>
    <property type="match status" value="1"/>
</dbReference>
<dbReference type="Pfam" id="PF08240">
    <property type="entry name" value="ADH_N"/>
    <property type="match status" value="1"/>
</dbReference>
<dbReference type="PANTHER" id="PTHR43775:SF13">
    <property type="entry name" value="POLYKETIDE SYNTHASE 1"/>
    <property type="match status" value="1"/>
</dbReference>
<dbReference type="GO" id="GO:0044550">
    <property type="term" value="P:secondary metabolite biosynthetic process"/>
    <property type="evidence" value="ECO:0007669"/>
    <property type="project" value="TreeGrafter"/>
</dbReference>
<dbReference type="InterPro" id="IPR006162">
    <property type="entry name" value="Ppantetheine_attach_site"/>
</dbReference>
<dbReference type="SUPFAM" id="SSF47336">
    <property type="entry name" value="ACP-like"/>
    <property type="match status" value="1"/>
</dbReference>
<dbReference type="InterPro" id="IPR014043">
    <property type="entry name" value="Acyl_transferase_dom"/>
</dbReference>